<dbReference type="PANTHER" id="PTHR18964:SF149">
    <property type="entry name" value="BIFUNCTIONAL UDP-N-ACETYLGLUCOSAMINE 2-EPIMERASE_N-ACETYLMANNOSAMINE KINASE"/>
    <property type="match status" value="1"/>
</dbReference>
<dbReference type="AlphaFoldDB" id="A0A1T5BM82"/>
<dbReference type="PROSITE" id="PS01125">
    <property type="entry name" value="ROK"/>
    <property type="match status" value="1"/>
</dbReference>
<keyword evidence="3" id="KW-1185">Reference proteome</keyword>
<dbReference type="PANTHER" id="PTHR18964">
    <property type="entry name" value="ROK (REPRESSOR, ORF, KINASE) FAMILY"/>
    <property type="match status" value="1"/>
</dbReference>
<dbReference type="SUPFAM" id="SSF53067">
    <property type="entry name" value="Actin-like ATPase domain"/>
    <property type="match status" value="1"/>
</dbReference>
<dbReference type="InterPro" id="IPR043129">
    <property type="entry name" value="ATPase_NBD"/>
</dbReference>
<organism evidence="2 3">
    <name type="scientific">Dyadobacter psychrophilus</name>
    <dbReference type="NCBI Taxonomy" id="651661"/>
    <lineage>
        <taxon>Bacteria</taxon>
        <taxon>Pseudomonadati</taxon>
        <taxon>Bacteroidota</taxon>
        <taxon>Cytophagia</taxon>
        <taxon>Cytophagales</taxon>
        <taxon>Spirosomataceae</taxon>
        <taxon>Dyadobacter</taxon>
    </lineage>
</organism>
<keyword evidence="2" id="KW-0808">Transferase</keyword>
<gene>
    <name evidence="2" type="ORF">SAMN05660293_00459</name>
</gene>
<accession>A0A1T5BM82</accession>
<reference evidence="3" key="1">
    <citation type="submission" date="2017-02" db="EMBL/GenBank/DDBJ databases">
        <authorList>
            <person name="Varghese N."/>
            <person name="Submissions S."/>
        </authorList>
    </citation>
    <scope>NUCLEOTIDE SEQUENCE [LARGE SCALE GENOMIC DNA]</scope>
    <source>
        <strain evidence="3">DSM 22270</strain>
    </source>
</reference>
<sequence length="306" mass="32807">MADSLTIMKLWGIDLGGTKIECAVLDPDRNLEVVVRMRLPTESAKGYEHILSQIKRLIDQVSEQVGEQPTKIGFATPGVLEPDSQLMKNSNTICLNGMPLKADLEKILGIPVQLANDANCFALAEALIGAGKDYPKAEVVFGVIMGTGVGGGLVVNNKIVAGHHGIGGEWGHNILEENGEPCYCGKAGCVEQVISGPALERFYEQVSGEKLTMKVILERYHEGKDEFAKATIERLLEFYGRAISTLINVLDPGLIVIGGGVGNVELLYTAGFEKIKKYIFNKGVVTTPILKPKLGDSAGVFGAALL</sequence>
<evidence type="ECO:0000256" key="1">
    <source>
        <dbReference type="ARBA" id="ARBA00006479"/>
    </source>
</evidence>
<dbReference type="Proteomes" id="UP000190897">
    <property type="component" value="Unassembled WGS sequence"/>
</dbReference>
<dbReference type="STRING" id="651661.SAMN05660293_00459"/>
<dbReference type="Gene3D" id="3.30.420.40">
    <property type="match status" value="2"/>
</dbReference>
<dbReference type="Pfam" id="PF00480">
    <property type="entry name" value="ROK"/>
    <property type="match status" value="1"/>
</dbReference>
<proteinExistence type="inferred from homology"/>
<evidence type="ECO:0000313" key="3">
    <source>
        <dbReference type="Proteomes" id="UP000190897"/>
    </source>
</evidence>
<protein>
    <submittedName>
        <fullName evidence="2">Sugar kinase of the NBD/HSP70 family, may contain an N-terminal HTH domain</fullName>
    </submittedName>
</protein>
<dbReference type="EMBL" id="FUZA01000001">
    <property type="protein sequence ID" value="SKB48235.1"/>
    <property type="molecule type" value="Genomic_DNA"/>
</dbReference>
<dbReference type="GO" id="GO:0009384">
    <property type="term" value="F:N-acylmannosamine kinase activity"/>
    <property type="evidence" value="ECO:0007669"/>
    <property type="project" value="TreeGrafter"/>
</dbReference>
<dbReference type="InterPro" id="IPR000600">
    <property type="entry name" value="ROK"/>
</dbReference>
<dbReference type="InterPro" id="IPR049874">
    <property type="entry name" value="ROK_cs"/>
</dbReference>
<evidence type="ECO:0000313" key="2">
    <source>
        <dbReference type="EMBL" id="SKB48235.1"/>
    </source>
</evidence>
<keyword evidence="2" id="KW-0418">Kinase</keyword>
<dbReference type="GO" id="GO:0008761">
    <property type="term" value="F:UDP-N-acetylglucosamine 2-epimerase activity"/>
    <property type="evidence" value="ECO:0007669"/>
    <property type="project" value="TreeGrafter"/>
</dbReference>
<comment type="similarity">
    <text evidence="1">Belongs to the ROK (NagC/XylR) family.</text>
</comment>
<name>A0A1T5BM82_9BACT</name>